<comment type="caution">
    <text evidence="1">The sequence shown here is derived from an EMBL/GenBank/DDBJ whole genome shotgun (WGS) entry which is preliminary data.</text>
</comment>
<dbReference type="AlphaFoldDB" id="A0A2S5ABM1"/>
<gene>
    <name evidence="1" type="ORF">C3L50_09185</name>
</gene>
<dbReference type="Proteomes" id="UP000237310">
    <property type="component" value="Unassembled WGS sequence"/>
</dbReference>
<dbReference type="PROSITE" id="PS51257">
    <property type="entry name" value="PROKAR_LIPOPROTEIN"/>
    <property type="match status" value="1"/>
</dbReference>
<dbReference type="OrthoDB" id="1443728at2"/>
<proteinExistence type="predicted"/>
<reference evidence="1 2" key="1">
    <citation type="submission" date="2018-01" db="EMBL/GenBank/DDBJ databases">
        <authorList>
            <person name="Gaut B.S."/>
            <person name="Morton B.R."/>
            <person name="Clegg M.T."/>
            <person name="Duvall M.R."/>
        </authorList>
    </citation>
    <scope>NUCLEOTIDE SEQUENCE [LARGE SCALE GENOMIC DNA]</scope>
    <source>
        <strain evidence="1 2">HR-AY</strain>
    </source>
</reference>
<accession>A0A2S5ABM1</accession>
<organism evidence="1 2">
    <name type="scientific">Flavobacterium alvei</name>
    <dbReference type="NCBI Taxonomy" id="2080416"/>
    <lineage>
        <taxon>Bacteria</taxon>
        <taxon>Pseudomonadati</taxon>
        <taxon>Bacteroidota</taxon>
        <taxon>Flavobacteriia</taxon>
        <taxon>Flavobacteriales</taxon>
        <taxon>Flavobacteriaceae</taxon>
        <taxon>Flavobacterium</taxon>
    </lineage>
</organism>
<evidence type="ECO:0008006" key="3">
    <source>
        <dbReference type="Google" id="ProtNLM"/>
    </source>
</evidence>
<keyword evidence="2" id="KW-1185">Reference proteome</keyword>
<evidence type="ECO:0000313" key="2">
    <source>
        <dbReference type="Proteomes" id="UP000237310"/>
    </source>
</evidence>
<sequence>MKLKYIVLFLFIFALFSCKNEDEKRQVESLKDIKKKELIFSIIEKAWVFNAKPINTTAQINTNTWKEWRSFLEELDQKPKKTIGAFQKKAAELSKKVMALNDFTPVEYNNPQMKSRIAILITKVRMLDLYIHLTDIPEQKVIALIPEINTQLLALQNQMDKISQKSKIPLEEGESELLQMIKDTARAIPNSPQFDPNTPRVE</sequence>
<dbReference type="RefSeq" id="WP_103805878.1">
    <property type="nucleotide sequence ID" value="NZ_PQVG01000004.1"/>
</dbReference>
<evidence type="ECO:0000313" key="1">
    <source>
        <dbReference type="EMBL" id="POY39990.1"/>
    </source>
</evidence>
<dbReference type="EMBL" id="PQVG01000004">
    <property type="protein sequence ID" value="POY39990.1"/>
    <property type="molecule type" value="Genomic_DNA"/>
</dbReference>
<name>A0A2S5ABM1_9FLAO</name>
<protein>
    <recommendedName>
        <fullName evidence="3">Lipoprotein</fullName>
    </recommendedName>
</protein>